<dbReference type="PANTHER" id="PTHR11006:SF54">
    <property type="entry name" value="PROTEIN ARGININE N-METHYLTRANSFERASE 1"/>
    <property type="match status" value="1"/>
</dbReference>
<dbReference type="GO" id="GO:0035241">
    <property type="term" value="F:protein-arginine omega-N monomethyltransferase activity"/>
    <property type="evidence" value="ECO:0007669"/>
    <property type="project" value="TreeGrafter"/>
</dbReference>
<accession>A0AA40I727</accession>
<dbReference type="GO" id="GO:0035242">
    <property type="term" value="F:protein-arginine omega-N asymmetric methyltransferase activity"/>
    <property type="evidence" value="ECO:0007669"/>
    <property type="project" value="TreeGrafter"/>
</dbReference>
<gene>
    <name evidence="8" type="ORF">QTO34_014283</name>
</gene>
<dbReference type="Proteomes" id="UP001177744">
    <property type="component" value="Unassembled WGS sequence"/>
</dbReference>
<evidence type="ECO:0000313" key="8">
    <source>
        <dbReference type="EMBL" id="KAK1343730.1"/>
    </source>
</evidence>
<proteinExistence type="predicted"/>
<evidence type="ECO:0000256" key="5">
    <source>
        <dbReference type="ARBA" id="ARBA00047655"/>
    </source>
</evidence>
<comment type="caution">
    <text evidence="8">The sequence shown here is derived from an EMBL/GenBank/DDBJ whole genome shotgun (WGS) entry which is preliminary data.</text>
</comment>
<dbReference type="Gene3D" id="2.70.160.11">
    <property type="entry name" value="Hnrnp arginine n-methyltransferase1"/>
    <property type="match status" value="1"/>
</dbReference>
<organism evidence="8 9">
    <name type="scientific">Cnephaeus nilssonii</name>
    <name type="common">Northern bat</name>
    <name type="synonym">Eptesicus nilssonii</name>
    <dbReference type="NCBI Taxonomy" id="3371016"/>
    <lineage>
        <taxon>Eukaryota</taxon>
        <taxon>Metazoa</taxon>
        <taxon>Chordata</taxon>
        <taxon>Craniata</taxon>
        <taxon>Vertebrata</taxon>
        <taxon>Euteleostomi</taxon>
        <taxon>Mammalia</taxon>
        <taxon>Eutheria</taxon>
        <taxon>Laurasiatheria</taxon>
        <taxon>Chiroptera</taxon>
        <taxon>Yangochiroptera</taxon>
        <taxon>Vespertilionidae</taxon>
        <taxon>Cnephaeus</taxon>
    </lineage>
</organism>
<name>A0AA40I727_CNENI</name>
<keyword evidence="3" id="KW-0808">Transferase</keyword>
<evidence type="ECO:0000256" key="6">
    <source>
        <dbReference type="SAM" id="SignalP"/>
    </source>
</evidence>
<dbReference type="SUPFAM" id="SSF53335">
    <property type="entry name" value="S-adenosyl-L-methionine-dependent methyltransferases"/>
    <property type="match status" value="1"/>
</dbReference>
<dbReference type="GO" id="GO:0042054">
    <property type="term" value="F:histone methyltransferase activity"/>
    <property type="evidence" value="ECO:0007669"/>
    <property type="project" value="TreeGrafter"/>
</dbReference>
<keyword evidence="9" id="KW-1185">Reference proteome</keyword>
<dbReference type="InterPro" id="IPR025799">
    <property type="entry name" value="Arg_MeTrfase"/>
</dbReference>
<protein>
    <recommendedName>
        <fullName evidence="7">Protein arginine N-methyltransferase domain-containing protein</fullName>
    </recommendedName>
</protein>
<dbReference type="InterPro" id="IPR055135">
    <property type="entry name" value="PRMT_dom"/>
</dbReference>
<evidence type="ECO:0000256" key="4">
    <source>
        <dbReference type="ARBA" id="ARBA00022691"/>
    </source>
</evidence>
<evidence type="ECO:0000256" key="2">
    <source>
        <dbReference type="ARBA" id="ARBA00022603"/>
    </source>
</evidence>
<evidence type="ECO:0000256" key="3">
    <source>
        <dbReference type="ARBA" id="ARBA00022679"/>
    </source>
</evidence>
<keyword evidence="6" id="KW-0732">Signal</keyword>
<evidence type="ECO:0000256" key="1">
    <source>
        <dbReference type="ARBA" id="ARBA00004642"/>
    </source>
</evidence>
<evidence type="ECO:0000259" key="7">
    <source>
        <dbReference type="Pfam" id="PF22528"/>
    </source>
</evidence>
<feature type="chain" id="PRO_5041239030" description="Protein arginine N-methyltransferase domain-containing protein" evidence="6">
    <location>
        <begin position="28"/>
        <end position="248"/>
    </location>
</feature>
<comment type="subcellular location">
    <subcellularLocation>
        <location evidence="1">Nucleus</location>
        <location evidence="1">Nucleoplasm</location>
    </subcellularLocation>
</comment>
<reference evidence="8" key="1">
    <citation type="submission" date="2023-06" db="EMBL/GenBank/DDBJ databases">
        <title>Reference genome for the Northern bat (Eptesicus nilssonii), a most northern bat species.</title>
        <authorList>
            <person name="Laine V.N."/>
            <person name="Pulliainen A.T."/>
            <person name="Lilley T.M."/>
        </authorList>
    </citation>
    <scope>NUCLEOTIDE SEQUENCE</scope>
    <source>
        <strain evidence="8">BLF_Eptnil</strain>
        <tissue evidence="8">Kidney</tissue>
    </source>
</reference>
<keyword evidence="4" id="KW-0949">S-adenosyl-L-methionine</keyword>
<feature type="signal peptide" evidence="6">
    <location>
        <begin position="1"/>
        <end position="27"/>
    </location>
</feature>
<evidence type="ECO:0000313" key="9">
    <source>
        <dbReference type="Proteomes" id="UP001177744"/>
    </source>
</evidence>
<dbReference type="GO" id="GO:0005654">
    <property type="term" value="C:nucleoplasm"/>
    <property type="evidence" value="ECO:0007669"/>
    <property type="project" value="UniProtKB-SubCell"/>
</dbReference>
<dbReference type="PANTHER" id="PTHR11006">
    <property type="entry name" value="PROTEIN ARGININE N-METHYLTRANSFERASE"/>
    <property type="match status" value="1"/>
</dbReference>
<dbReference type="InterPro" id="IPR029063">
    <property type="entry name" value="SAM-dependent_MTases_sf"/>
</dbReference>
<dbReference type="GO" id="GO:0032259">
    <property type="term" value="P:methylation"/>
    <property type="evidence" value="ECO:0007669"/>
    <property type="project" value="UniProtKB-KW"/>
</dbReference>
<feature type="domain" description="Protein arginine N-methyltransferase" evidence="7">
    <location>
        <begin position="98"/>
        <end position="236"/>
    </location>
</feature>
<sequence>MEVPRKGQAVNLGKVLLVLGLGLLIESHEEMLKEEMCTSMFHNQLLFKAKMVLHRVKIIKANRLDCVVTIIKGKSMLNTVLYAQDVVAPNGLIFSGPATLNMTALEDWQYKDYKIHWWENVYGFDMSCMKYLALKESLVDVVDPKQLVINTFLMKEMDIYTAKVEDFTFTPPCCLQVKQHNYVHALVAYINIEFTHCHKRTGFSPSPETPYMHWKQTVLYMEDYLMVKTGERSMAPLACGPMPRIIAT</sequence>
<comment type="catalytic activity">
    <reaction evidence="5">
        <text>N(omega)-methyl-L-arginyl-[protein] + S-adenosyl-L-methionine = N(omega),N(omega)-dimethyl-L-arginyl-[protein] + S-adenosyl-L-homocysteine + H(+)</text>
        <dbReference type="Rhea" id="RHEA:48104"/>
        <dbReference type="Rhea" id="RHEA-COMP:11990"/>
        <dbReference type="Rhea" id="RHEA-COMP:11991"/>
        <dbReference type="ChEBI" id="CHEBI:15378"/>
        <dbReference type="ChEBI" id="CHEBI:57856"/>
        <dbReference type="ChEBI" id="CHEBI:59789"/>
        <dbReference type="ChEBI" id="CHEBI:61897"/>
        <dbReference type="ChEBI" id="CHEBI:65280"/>
    </reaction>
    <physiologicalReaction direction="left-to-right" evidence="5">
        <dbReference type="Rhea" id="RHEA:48105"/>
    </physiologicalReaction>
</comment>
<dbReference type="Pfam" id="PF22528">
    <property type="entry name" value="PRMT_C"/>
    <property type="match status" value="1"/>
</dbReference>
<dbReference type="AlphaFoldDB" id="A0AA40I727"/>
<keyword evidence="2" id="KW-0489">Methyltransferase</keyword>
<dbReference type="FunFam" id="2.70.160.11:FF:000001">
    <property type="entry name" value="Blast:Protein arginine N-methyltransferase 1"/>
    <property type="match status" value="1"/>
</dbReference>
<dbReference type="EMBL" id="JAULJE010000004">
    <property type="protein sequence ID" value="KAK1343730.1"/>
    <property type="molecule type" value="Genomic_DNA"/>
</dbReference>